<protein>
    <submittedName>
        <fullName evidence="2">Uncharacterized protein</fullName>
    </submittedName>
</protein>
<dbReference type="Proteomes" id="UP000186391">
    <property type="component" value="Unassembled WGS sequence"/>
</dbReference>
<keyword evidence="1" id="KW-0812">Transmembrane</keyword>
<reference evidence="2 3" key="1">
    <citation type="submission" date="2016-11" db="EMBL/GenBank/DDBJ databases">
        <title>Draft Genome Sequences of Nine Cyanobacterial Strains from Diverse Habitats.</title>
        <authorList>
            <person name="Zhu T."/>
            <person name="Hou S."/>
            <person name="Lu X."/>
            <person name="Hess W.R."/>
        </authorList>
    </citation>
    <scope>NUCLEOTIDE SEQUENCE [LARGE SCALE GENOMIC DNA]</scope>
    <source>
        <strain evidence="2 3">NIES-592</strain>
    </source>
</reference>
<feature type="transmembrane region" description="Helical" evidence="1">
    <location>
        <begin position="470"/>
        <end position="492"/>
    </location>
</feature>
<proteinExistence type="predicted"/>
<keyword evidence="1" id="KW-1133">Transmembrane helix</keyword>
<dbReference type="AlphaFoldDB" id="A0A1U7H3Z1"/>
<evidence type="ECO:0000313" key="2">
    <source>
        <dbReference type="EMBL" id="OKH15844.1"/>
    </source>
</evidence>
<keyword evidence="3" id="KW-1185">Reference proteome</keyword>
<gene>
    <name evidence="2" type="ORF">NIES592_07200</name>
</gene>
<evidence type="ECO:0000313" key="3">
    <source>
        <dbReference type="Proteomes" id="UP000186391"/>
    </source>
</evidence>
<organism evidence="2 3">
    <name type="scientific">Fischerella major NIES-592</name>
    <dbReference type="NCBI Taxonomy" id="210994"/>
    <lineage>
        <taxon>Bacteria</taxon>
        <taxon>Bacillati</taxon>
        <taxon>Cyanobacteriota</taxon>
        <taxon>Cyanophyceae</taxon>
        <taxon>Nostocales</taxon>
        <taxon>Hapalosiphonaceae</taxon>
        <taxon>Fischerella</taxon>
    </lineage>
</organism>
<dbReference type="OrthoDB" id="6286374at2"/>
<name>A0A1U7H3Z1_9CYAN</name>
<accession>A0A1U7H3Z1</accession>
<keyword evidence="1" id="KW-0472">Membrane</keyword>
<dbReference type="RefSeq" id="WP_062244154.1">
    <property type="nucleotide sequence ID" value="NZ_MRCA01000002.1"/>
</dbReference>
<sequence length="521" mass="58872">MNLPFILDVAIGLIFIYLILSLLASEIQELIATVFQWRAEHLKKSIEILLAGDVESAEEAHVIQLANRIYDNPLVKNINQEAKGLFVTIPRKITWAIGSLYRMVKKPRPGTDKSTSIFGEKKHSGPSYIPADIFATTLVETLQIPALVQKLTESRLKKFKEERLAEIEEIIIKLQEQTSGDESLANFFSNIYKEFAELRSEFEKTCWNFHQKKASLQTSLNRMAESFDRYIESFQAEMPEYDLCGKALRRLKFLKKDIFDDIEQAILLGGLQPNINEVVQTIDQTSDIYKEIKAAIQDQDSETHQGVKKAFQTIETTVIENLPPSVVQNLAVLAKRAQARVKNTEEGMNALRLEIEHTFDSSMERASGVYKRNAKGAAILIGLAIAITANADAIHMISRLSKDSALRDTITNSAGEIVLRNSTVDLDQLRQEADEVLTNISLPLGWGDANLEQQIRWTRQSKTTFPYLKILALIPGWLLSGIAIAMGAPFWFDLLNKIVNVRNSGKRPNHYVRNVNEKEEE</sequence>
<feature type="transmembrane region" description="Helical" evidence="1">
    <location>
        <begin position="6"/>
        <end position="24"/>
    </location>
</feature>
<comment type="caution">
    <text evidence="2">The sequence shown here is derived from an EMBL/GenBank/DDBJ whole genome shotgun (WGS) entry which is preliminary data.</text>
</comment>
<evidence type="ECO:0000256" key="1">
    <source>
        <dbReference type="SAM" id="Phobius"/>
    </source>
</evidence>
<feature type="transmembrane region" description="Helical" evidence="1">
    <location>
        <begin position="377"/>
        <end position="397"/>
    </location>
</feature>
<dbReference type="EMBL" id="MRCA01000002">
    <property type="protein sequence ID" value="OKH15844.1"/>
    <property type="molecule type" value="Genomic_DNA"/>
</dbReference>